<gene>
    <name evidence="2" type="ORF">ABID49_000854</name>
</gene>
<dbReference type="PANTHER" id="PTHR37814:SF1">
    <property type="entry name" value="MEMBRANE PROTEIN"/>
    <property type="match status" value="1"/>
</dbReference>
<feature type="transmembrane region" description="Helical" evidence="1">
    <location>
        <begin position="112"/>
        <end position="132"/>
    </location>
</feature>
<feature type="transmembrane region" description="Helical" evidence="1">
    <location>
        <begin position="261"/>
        <end position="285"/>
    </location>
</feature>
<feature type="transmembrane region" description="Helical" evidence="1">
    <location>
        <begin position="326"/>
        <end position="343"/>
    </location>
</feature>
<dbReference type="RefSeq" id="WP_354195679.1">
    <property type="nucleotide sequence ID" value="NZ_JBEPLW010000003.1"/>
</dbReference>
<dbReference type="EMBL" id="JBEPLW010000003">
    <property type="protein sequence ID" value="MET3574970.1"/>
    <property type="molecule type" value="Genomic_DNA"/>
</dbReference>
<dbReference type="PANTHER" id="PTHR37814">
    <property type="entry name" value="CONSERVED MEMBRANE PROTEIN"/>
    <property type="match status" value="1"/>
</dbReference>
<keyword evidence="1" id="KW-1133">Transmembrane helix</keyword>
<evidence type="ECO:0000313" key="2">
    <source>
        <dbReference type="EMBL" id="MET3574970.1"/>
    </source>
</evidence>
<accession>A0ABV2G9M4</accession>
<name>A0ABV2G9M4_9BACL</name>
<keyword evidence="1" id="KW-0812">Transmembrane</keyword>
<protein>
    <submittedName>
        <fullName evidence="2">Membrane protein YkvI</fullName>
    </submittedName>
</protein>
<keyword evidence="3" id="KW-1185">Reference proteome</keyword>
<feature type="transmembrane region" description="Helical" evidence="1">
    <location>
        <begin position="297"/>
        <end position="320"/>
    </location>
</feature>
<feature type="transmembrane region" description="Helical" evidence="1">
    <location>
        <begin position="180"/>
        <end position="204"/>
    </location>
</feature>
<feature type="transmembrane region" description="Helical" evidence="1">
    <location>
        <begin position="79"/>
        <end position="106"/>
    </location>
</feature>
<evidence type="ECO:0000256" key="1">
    <source>
        <dbReference type="SAM" id="Phobius"/>
    </source>
</evidence>
<reference evidence="2 3" key="1">
    <citation type="submission" date="2024-06" db="EMBL/GenBank/DDBJ databases">
        <title>Genomic Encyclopedia of Type Strains, Phase IV (KMG-IV): sequencing the most valuable type-strain genomes for metagenomic binning, comparative biology and taxonomic classification.</title>
        <authorList>
            <person name="Goeker M."/>
        </authorList>
    </citation>
    <scope>NUCLEOTIDE SEQUENCE [LARGE SCALE GENOMIC DNA]</scope>
    <source>
        <strain evidence="2 3">DSM 26128</strain>
    </source>
</reference>
<evidence type="ECO:0000313" key="3">
    <source>
        <dbReference type="Proteomes" id="UP001549099"/>
    </source>
</evidence>
<feature type="transmembrane region" description="Helical" evidence="1">
    <location>
        <begin position="216"/>
        <end position="241"/>
    </location>
</feature>
<comment type="caution">
    <text evidence="2">The sequence shown here is derived from an EMBL/GenBank/DDBJ whole genome shotgun (WGS) entry which is preliminary data.</text>
</comment>
<sequence length="359" mass="36900">MKDSIKIGAAFAGLVIGAGFASGQEILQFFTSFGYWGIAGSIVATVLFAFVGANLAGLGSRMKSVSHKSAIYKICGRPLGVFVDLVITFFLFGVAVVMFAGAGSLFEEQFGIPAAAGSAFLVVAAVLTVLLNVEKVISLISAITPFLILLVVILAGYSVLTADLSLAEIPRLAAQQDSAAPNWLLSGALYVSFNIACSASMLFVMGGTEKNPKVAAMGGAIGGTILGLLILLLNVAMLAKIDITAGAQMPTLALASQISPVLSYVMAFVLLGMIYNTAVGMLYSFTARVTEPGTARFKGAVVGVGIAGFGLSFIGFVSLVGTLYPITGYLGFALIGAVLVHWLRSVLGRSAAGTVLTKG</sequence>
<dbReference type="InterPro" id="IPR038728">
    <property type="entry name" value="YkvI-like"/>
</dbReference>
<feature type="transmembrane region" description="Helical" evidence="1">
    <location>
        <begin position="33"/>
        <end position="58"/>
    </location>
</feature>
<proteinExistence type="predicted"/>
<organism evidence="2 3">
    <name type="scientific">Bhargavaea ullalensis</name>
    <dbReference type="NCBI Taxonomy" id="1265685"/>
    <lineage>
        <taxon>Bacteria</taxon>
        <taxon>Bacillati</taxon>
        <taxon>Bacillota</taxon>
        <taxon>Bacilli</taxon>
        <taxon>Bacillales</taxon>
        <taxon>Caryophanaceae</taxon>
        <taxon>Bhargavaea</taxon>
    </lineage>
</organism>
<dbReference type="Proteomes" id="UP001549099">
    <property type="component" value="Unassembled WGS sequence"/>
</dbReference>
<keyword evidence="1" id="KW-0472">Membrane</keyword>
<feature type="transmembrane region" description="Helical" evidence="1">
    <location>
        <begin position="139"/>
        <end position="160"/>
    </location>
</feature>